<evidence type="ECO:0000313" key="3">
    <source>
        <dbReference type="Proteomes" id="UP000228949"/>
    </source>
</evidence>
<organism evidence="2 3">
    <name type="scientific">Candidatus Wolfebacteria bacterium CG03_land_8_20_14_0_80_40_12</name>
    <dbReference type="NCBI Taxonomy" id="1975069"/>
    <lineage>
        <taxon>Bacteria</taxon>
        <taxon>Candidatus Wolfeibacteriota</taxon>
    </lineage>
</organism>
<proteinExistence type="predicted"/>
<gene>
    <name evidence="2" type="primary">murC</name>
    <name evidence="2" type="ORF">COS61_01115</name>
</gene>
<keyword evidence="2" id="KW-0436">Ligase</keyword>
<dbReference type="InterPro" id="IPR036565">
    <property type="entry name" value="Mur-like_cat_sf"/>
</dbReference>
<evidence type="ECO:0000259" key="1">
    <source>
        <dbReference type="Pfam" id="PF01225"/>
    </source>
</evidence>
<dbReference type="GO" id="GO:0005524">
    <property type="term" value="F:ATP binding"/>
    <property type="evidence" value="ECO:0007669"/>
    <property type="project" value="InterPro"/>
</dbReference>
<evidence type="ECO:0000313" key="2">
    <source>
        <dbReference type="EMBL" id="PIU98484.1"/>
    </source>
</evidence>
<dbReference type="Pfam" id="PF01225">
    <property type="entry name" value="Mur_ligase"/>
    <property type="match status" value="1"/>
</dbReference>
<dbReference type="Proteomes" id="UP000228949">
    <property type="component" value="Unassembled WGS sequence"/>
</dbReference>
<dbReference type="PANTHER" id="PTHR43445">
    <property type="entry name" value="UDP-N-ACETYLMURAMATE--L-ALANINE LIGASE-RELATED"/>
    <property type="match status" value="1"/>
</dbReference>
<dbReference type="InterPro" id="IPR050061">
    <property type="entry name" value="MurCDEF_pg_biosynth"/>
</dbReference>
<reference evidence="3" key="1">
    <citation type="submission" date="2017-09" db="EMBL/GenBank/DDBJ databases">
        <title>Depth-based differentiation of microbial function through sediment-hosted aquifers and enrichment of novel symbionts in the deep terrestrial subsurface.</title>
        <authorList>
            <person name="Probst A.J."/>
            <person name="Ladd B."/>
            <person name="Jarett J.K."/>
            <person name="Geller-Mcgrath D.E."/>
            <person name="Sieber C.M.K."/>
            <person name="Emerson J.B."/>
            <person name="Anantharaman K."/>
            <person name="Thomas B.C."/>
            <person name="Malmstrom R."/>
            <person name="Stieglmeier M."/>
            <person name="Klingl A."/>
            <person name="Woyke T."/>
            <person name="Ryan C.M."/>
            <person name="Banfield J.F."/>
        </authorList>
    </citation>
    <scope>NUCLEOTIDE SEQUENCE [LARGE SCALE GENOMIC DNA]</scope>
</reference>
<dbReference type="EMBL" id="PEVJ01000026">
    <property type="protein sequence ID" value="PIU98484.1"/>
    <property type="molecule type" value="Genomic_DNA"/>
</dbReference>
<dbReference type="GO" id="GO:0008763">
    <property type="term" value="F:UDP-N-acetylmuramate-L-alanine ligase activity"/>
    <property type="evidence" value="ECO:0007669"/>
    <property type="project" value="UniProtKB-EC"/>
</dbReference>
<dbReference type="Gene3D" id="3.40.50.720">
    <property type="entry name" value="NAD(P)-binding Rossmann-like Domain"/>
    <property type="match status" value="1"/>
</dbReference>
<feature type="domain" description="Mur ligase N-terminal catalytic" evidence="1">
    <location>
        <begin position="4"/>
        <end position="102"/>
    </location>
</feature>
<dbReference type="PANTHER" id="PTHR43445:SF3">
    <property type="entry name" value="UDP-N-ACETYLMURAMATE--L-ALANINE LIGASE"/>
    <property type="match status" value="1"/>
</dbReference>
<feature type="non-terminal residue" evidence="2">
    <location>
        <position position="183"/>
    </location>
</feature>
<dbReference type="Gene3D" id="3.40.1190.10">
    <property type="entry name" value="Mur-like, catalytic domain"/>
    <property type="match status" value="1"/>
</dbReference>
<name>A0A2M7B5S7_9BACT</name>
<dbReference type="InterPro" id="IPR000713">
    <property type="entry name" value="Mur_ligase_N"/>
</dbReference>
<dbReference type="SUPFAM" id="SSF53623">
    <property type="entry name" value="MurD-like peptide ligases, catalytic domain"/>
    <property type="match status" value="1"/>
</dbReference>
<sequence length="183" mass="20090">MTSIHFVGIGGIGTSALARWFLKHNRQVSGSDAIASEITRQLKKEGVKIFIGHKAKNLSPKTELVIYSAAIPADNPEIKKAKELRFPVRSYAEILGELTKRYKTIAVAGAHGKSTATCLSSLVLIKAGFDPTVIIGTKLKEFKNSNFRNGESEYLVVEADEHNNSFSNYFPSAAIITNIDREH</sequence>
<dbReference type="AlphaFoldDB" id="A0A2M7B5S7"/>
<accession>A0A2M7B5S7</accession>
<dbReference type="SUPFAM" id="SSF51984">
    <property type="entry name" value="MurCD N-terminal domain"/>
    <property type="match status" value="1"/>
</dbReference>
<dbReference type="EC" id="6.3.2.8" evidence="2"/>
<protein>
    <submittedName>
        <fullName evidence="2">UDP-N-acetylmuramate--L-alanine ligase</fullName>
        <ecNumber evidence="2">6.3.2.8</ecNumber>
    </submittedName>
</protein>
<comment type="caution">
    <text evidence="2">The sequence shown here is derived from an EMBL/GenBank/DDBJ whole genome shotgun (WGS) entry which is preliminary data.</text>
</comment>